<evidence type="ECO:0000313" key="2">
    <source>
        <dbReference type="EMBL" id="KAB0797115.1"/>
    </source>
</evidence>
<dbReference type="InterPro" id="IPR006170">
    <property type="entry name" value="PBP/GOBP"/>
</dbReference>
<protein>
    <submittedName>
        <fullName evidence="2">Uncharacterized protein</fullName>
    </submittedName>
</protein>
<dbReference type="CDD" id="cd23992">
    <property type="entry name" value="PBP_GOBP"/>
    <property type="match status" value="1"/>
</dbReference>
<dbReference type="AlphaFoldDB" id="A0A5N4AIC9"/>
<gene>
    <name evidence="2" type="ORF">PPYR_08109</name>
</gene>
<dbReference type="SUPFAM" id="SSF47565">
    <property type="entry name" value="Insect pheromone/odorant-binding proteins"/>
    <property type="match status" value="1"/>
</dbReference>
<sequence length="133" mass="15386">MKICILAFAFLYSGFAFKFHVTPEVAKIWDDFIDPFREECRAEAGLDEEVAKWALLKMDFPENDAFMRFCGCLWSRLGLYNMDTNEINVDTVVEKLHGFTMENAVECNDRYKNASKNEKAFLVGTCVIRKMSL</sequence>
<feature type="signal peptide" evidence="1">
    <location>
        <begin position="1"/>
        <end position="16"/>
    </location>
</feature>
<accession>A0A5N4AIC9</accession>
<dbReference type="SMART" id="SM00708">
    <property type="entry name" value="PhBP"/>
    <property type="match status" value="1"/>
</dbReference>
<keyword evidence="3" id="KW-1185">Reference proteome</keyword>
<evidence type="ECO:0000313" key="3">
    <source>
        <dbReference type="Proteomes" id="UP000327044"/>
    </source>
</evidence>
<proteinExistence type="predicted"/>
<evidence type="ECO:0000256" key="1">
    <source>
        <dbReference type="SAM" id="SignalP"/>
    </source>
</evidence>
<dbReference type="GO" id="GO:0005549">
    <property type="term" value="F:odorant binding"/>
    <property type="evidence" value="ECO:0007669"/>
    <property type="project" value="InterPro"/>
</dbReference>
<dbReference type="EMBL" id="VVIM01000006">
    <property type="protein sequence ID" value="KAB0797115.1"/>
    <property type="molecule type" value="Genomic_DNA"/>
</dbReference>
<dbReference type="InterPro" id="IPR036728">
    <property type="entry name" value="PBP_GOBP_sf"/>
</dbReference>
<comment type="caution">
    <text evidence="2">The sequence shown here is derived from an EMBL/GenBank/DDBJ whole genome shotgun (WGS) entry which is preliminary data.</text>
</comment>
<dbReference type="Gene3D" id="1.10.238.20">
    <property type="entry name" value="Pheromone/general odorant binding protein domain"/>
    <property type="match status" value="1"/>
</dbReference>
<feature type="chain" id="PRO_5024293321" evidence="1">
    <location>
        <begin position="17"/>
        <end position="133"/>
    </location>
</feature>
<organism evidence="2 3">
    <name type="scientific">Photinus pyralis</name>
    <name type="common">Common eastern firefly</name>
    <name type="synonym">Lampyris pyralis</name>
    <dbReference type="NCBI Taxonomy" id="7054"/>
    <lineage>
        <taxon>Eukaryota</taxon>
        <taxon>Metazoa</taxon>
        <taxon>Ecdysozoa</taxon>
        <taxon>Arthropoda</taxon>
        <taxon>Hexapoda</taxon>
        <taxon>Insecta</taxon>
        <taxon>Pterygota</taxon>
        <taxon>Neoptera</taxon>
        <taxon>Endopterygota</taxon>
        <taxon>Coleoptera</taxon>
        <taxon>Polyphaga</taxon>
        <taxon>Elateriformia</taxon>
        <taxon>Elateroidea</taxon>
        <taxon>Lampyridae</taxon>
        <taxon>Lampyrinae</taxon>
        <taxon>Photinus</taxon>
    </lineage>
</organism>
<keyword evidence="1" id="KW-0732">Signal</keyword>
<reference evidence="2 3" key="1">
    <citation type="journal article" date="2018" name="Elife">
        <title>Firefly genomes illuminate parallel origins of bioluminescence in beetles.</title>
        <authorList>
            <person name="Fallon T.R."/>
            <person name="Lower S.E."/>
            <person name="Chang C.H."/>
            <person name="Bessho-Uehara M."/>
            <person name="Martin G.J."/>
            <person name="Bewick A.J."/>
            <person name="Behringer M."/>
            <person name="Debat H.J."/>
            <person name="Wong I."/>
            <person name="Day J.C."/>
            <person name="Suvorov A."/>
            <person name="Silva C.J."/>
            <person name="Stanger-Hall K.F."/>
            <person name="Hall D.W."/>
            <person name="Schmitz R.J."/>
            <person name="Nelson D.R."/>
            <person name="Lewis S.M."/>
            <person name="Shigenobu S."/>
            <person name="Bybee S.M."/>
            <person name="Larracuente A.M."/>
            <person name="Oba Y."/>
            <person name="Weng J.K."/>
        </authorList>
    </citation>
    <scope>NUCLEOTIDE SEQUENCE [LARGE SCALE GENOMIC DNA]</scope>
    <source>
        <strain evidence="2">1611_PpyrPB1</strain>
        <tissue evidence="2">Whole body</tissue>
    </source>
</reference>
<name>A0A5N4AIC9_PHOPY</name>
<dbReference type="InParanoid" id="A0A5N4AIC9"/>
<dbReference type="Proteomes" id="UP000327044">
    <property type="component" value="Unassembled WGS sequence"/>
</dbReference>
<dbReference type="Pfam" id="PF01395">
    <property type="entry name" value="PBP_GOBP"/>
    <property type="match status" value="1"/>
</dbReference>